<evidence type="ECO:0000313" key="3">
    <source>
        <dbReference type="EMBL" id="KIM89569.1"/>
    </source>
</evidence>
<accession>A0A0C3GCZ3</accession>
<reference evidence="4" key="2">
    <citation type="submission" date="2015-01" db="EMBL/GenBank/DDBJ databases">
        <title>Evolutionary Origins and Diversification of the Mycorrhizal Mutualists.</title>
        <authorList>
            <consortium name="DOE Joint Genome Institute"/>
            <consortium name="Mycorrhizal Genomics Consortium"/>
            <person name="Kohler A."/>
            <person name="Kuo A."/>
            <person name="Nagy L.G."/>
            <person name="Floudas D."/>
            <person name="Copeland A."/>
            <person name="Barry K.W."/>
            <person name="Cichocki N."/>
            <person name="Veneault-Fourrey C."/>
            <person name="LaButti K."/>
            <person name="Lindquist E.A."/>
            <person name="Lipzen A."/>
            <person name="Lundell T."/>
            <person name="Morin E."/>
            <person name="Murat C."/>
            <person name="Riley R."/>
            <person name="Ohm R."/>
            <person name="Sun H."/>
            <person name="Tunlid A."/>
            <person name="Henrissat B."/>
            <person name="Grigoriev I.V."/>
            <person name="Hibbett D.S."/>
            <person name="Martin F."/>
        </authorList>
    </citation>
    <scope>NUCLEOTIDE SEQUENCE [LARGE SCALE GENOMIC DNA]</scope>
    <source>
        <strain evidence="4">F 1598</strain>
    </source>
</reference>
<dbReference type="Proteomes" id="UP000054166">
    <property type="component" value="Unassembled WGS sequence"/>
</dbReference>
<evidence type="ECO:0000313" key="2">
    <source>
        <dbReference type="EMBL" id="KIM89568.1"/>
    </source>
</evidence>
<feature type="domain" description="DUF6533" evidence="1">
    <location>
        <begin position="28"/>
        <end position="49"/>
    </location>
</feature>
<reference evidence="3 4" key="1">
    <citation type="submission" date="2014-04" db="EMBL/GenBank/DDBJ databases">
        <authorList>
            <consortium name="DOE Joint Genome Institute"/>
            <person name="Kuo A."/>
            <person name="Tarkka M."/>
            <person name="Buscot F."/>
            <person name="Kohler A."/>
            <person name="Nagy L.G."/>
            <person name="Floudas D."/>
            <person name="Copeland A."/>
            <person name="Barry K.W."/>
            <person name="Cichocki N."/>
            <person name="Veneault-Fourrey C."/>
            <person name="LaButti K."/>
            <person name="Lindquist E.A."/>
            <person name="Lipzen A."/>
            <person name="Lundell T."/>
            <person name="Morin E."/>
            <person name="Murat C."/>
            <person name="Sun H."/>
            <person name="Tunlid A."/>
            <person name="Henrissat B."/>
            <person name="Grigoriev I.V."/>
            <person name="Hibbett D.S."/>
            <person name="Martin F."/>
            <person name="Nordberg H.P."/>
            <person name="Cantor M.N."/>
            <person name="Hua S.X."/>
        </authorList>
    </citation>
    <scope>NUCLEOTIDE SEQUENCE [LARGE SCALE GENOMIC DNA]</scope>
    <source>
        <strain evidence="3 4">F 1598</strain>
    </source>
</reference>
<dbReference type="AlphaFoldDB" id="A0A0C3GCZ3"/>
<dbReference type="HOGENOM" id="CLU_207419_0_0_1"/>
<keyword evidence="4" id="KW-1185">Reference proteome</keyword>
<protein>
    <recommendedName>
        <fullName evidence="1">DUF6533 domain-containing protein</fullName>
    </recommendedName>
</protein>
<reference evidence="3" key="3">
    <citation type="submission" date="2015-02" db="EMBL/GenBank/DDBJ databases">
        <title>Evolutionary Origins and Diversification of the Mycorrhizal Mutualists.</title>
        <authorList>
            <consortium name="DOE Joint Genome Institute"/>
            <consortium name="Mycorrhizal Genomics Consortium"/>
            <person name="Kohler A."/>
            <person name="Kuo A."/>
            <person name="Nagy L.G."/>
            <person name="Floudas D."/>
            <person name="Copeland A."/>
            <person name="Barry K.W."/>
            <person name="Cichocki N."/>
            <person name="Veneault-Fourrey C."/>
            <person name="LaButti K."/>
            <person name="Lindquist E.A."/>
            <person name="Lipzen A."/>
            <person name="Lundell T."/>
            <person name="Morin E."/>
            <person name="Murat C."/>
            <person name="Riley R."/>
            <person name="Ohm R."/>
            <person name="Sun H."/>
            <person name="Tunlid A."/>
            <person name="Henrissat B."/>
            <person name="Grigoriev I.V."/>
            <person name="Hibbett D.S."/>
            <person name="Martin F."/>
        </authorList>
    </citation>
    <scope>NUCLEOTIDE SEQUENCE</scope>
    <source>
        <strain evidence="3">F 1598</strain>
    </source>
</reference>
<name>A0A0C3GCZ3_PILCF</name>
<dbReference type="InterPro" id="IPR045340">
    <property type="entry name" value="DUF6533"/>
</dbReference>
<dbReference type="EMBL" id="KN832974">
    <property type="protein sequence ID" value="KIM89569.1"/>
    <property type="molecule type" value="Genomic_DNA"/>
</dbReference>
<dbReference type="Pfam" id="PF20151">
    <property type="entry name" value="DUF6533"/>
    <property type="match status" value="1"/>
</dbReference>
<dbReference type="EMBL" id="KN832974">
    <property type="protein sequence ID" value="KIM89568.1"/>
    <property type="molecule type" value="Genomic_DNA"/>
</dbReference>
<sequence>MSAYSTTSYQLFDSEAPTVFRNTQTSNYLNVASIMLLLYDHAITLDKEV</sequence>
<evidence type="ECO:0000313" key="4">
    <source>
        <dbReference type="Proteomes" id="UP000054166"/>
    </source>
</evidence>
<organism evidence="3 4">
    <name type="scientific">Piloderma croceum (strain F 1598)</name>
    <dbReference type="NCBI Taxonomy" id="765440"/>
    <lineage>
        <taxon>Eukaryota</taxon>
        <taxon>Fungi</taxon>
        <taxon>Dikarya</taxon>
        <taxon>Basidiomycota</taxon>
        <taxon>Agaricomycotina</taxon>
        <taxon>Agaricomycetes</taxon>
        <taxon>Agaricomycetidae</taxon>
        <taxon>Atheliales</taxon>
        <taxon>Atheliaceae</taxon>
        <taxon>Piloderma</taxon>
    </lineage>
</organism>
<proteinExistence type="predicted"/>
<gene>
    <name evidence="2" type="ORF">PILCRDRAFT_1914</name>
    <name evidence="3" type="ORF">PILCRDRAFT_1915</name>
</gene>
<evidence type="ECO:0000259" key="1">
    <source>
        <dbReference type="Pfam" id="PF20151"/>
    </source>
</evidence>